<dbReference type="PANTHER" id="PTHR10513">
    <property type="entry name" value="DEOXYNUCLEOSIDE KINASE"/>
    <property type="match status" value="1"/>
</dbReference>
<evidence type="ECO:0000313" key="3">
    <source>
        <dbReference type="Proteomes" id="UP000029712"/>
    </source>
</evidence>
<proteinExistence type="predicted"/>
<dbReference type="Proteomes" id="UP000029712">
    <property type="component" value="Chromosome"/>
</dbReference>
<reference evidence="2 3" key="1">
    <citation type="submission" date="2014-08" db="EMBL/GenBank/DDBJ databases">
        <authorList>
            <person name="Kuleshov K."/>
            <person name="Dedkov V."/>
            <person name="Markelov M."/>
            <person name="Pimkina E."/>
        </authorList>
    </citation>
    <scope>NUCLEOTIDE SEQUENCE [LARGE SCALE GENOMIC DNA]</scope>
    <source>
        <strain evidence="3">TOA</strain>
    </source>
</reference>
<dbReference type="AlphaFoldDB" id="A0A2K9YSZ9"/>
<gene>
    <name evidence="2" type="ORF">KN71_001205</name>
</gene>
<keyword evidence="2" id="KW-0418">Kinase</keyword>
<dbReference type="InterPro" id="IPR031314">
    <property type="entry name" value="DNK_dom"/>
</dbReference>
<dbReference type="RefSeq" id="WP_012855470.1">
    <property type="nucleotide sequence ID" value="NZ_CP009677.1"/>
</dbReference>
<name>A0A2K9YSZ9_METHO</name>
<dbReference type="GO" id="GO:0005737">
    <property type="term" value="C:cytoplasm"/>
    <property type="evidence" value="ECO:0007669"/>
    <property type="project" value="TreeGrafter"/>
</dbReference>
<evidence type="ECO:0000259" key="1">
    <source>
        <dbReference type="Pfam" id="PF01712"/>
    </source>
</evidence>
<dbReference type="SUPFAM" id="SSF52540">
    <property type="entry name" value="P-loop containing nucleoside triphosphate hydrolases"/>
    <property type="match status" value="1"/>
</dbReference>
<dbReference type="EMBL" id="CP033021">
    <property type="protein sequence ID" value="AYN65320.1"/>
    <property type="molecule type" value="Genomic_DNA"/>
</dbReference>
<dbReference type="InterPro" id="IPR027417">
    <property type="entry name" value="P-loop_NTPase"/>
</dbReference>
<dbReference type="GeneID" id="89679227"/>
<dbReference type="OMA" id="FSVEHYI"/>
<accession>A0A2K9YSZ9</accession>
<organism evidence="2 3">
    <name type="scientific">Metamycoplasma hominis</name>
    <name type="common">Mycoplasma hominis</name>
    <dbReference type="NCBI Taxonomy" id="2098"/>
    <lineage>
        <taxon>Bacteria</taxon>
        <taxon>Bacillati</taxon>
        <taxon>Mycoplasmatota</taxon>
        <taxon>Mycoplasmoidales</taxon>
        <taxon>Metamycoplasmataceae</taxon>
        <taxon>Metamycoplasma</taxon>
    </lineage>
</organism>
<keyword evidence="2" id="KW-0808">Transferase</keyword>
<dbReference type="PIRSF" id="PIRSF000705">
    <property type="entry name" value="DNK"/>
    <property type="match status" value="1"/>
</dbReference>
<reference evidence="2 3" key="2">
    <citation type="submission" date="2018-10" db="EMBL/GenBank/DDBJ databases">
        <title>Detection and isolation of Mycoplasma hominis as a predominant microorganism from pelvic cavity of patient with salpingitis and tubo-ovarian abscess.</title>
        <authorList>
            <person name="Guschin A.E."/>
            <person name="Khayrullina G.A."/>
            <person name="Rakovskaya I.V."/>
            <person name="Shelenkov A.A."/>
            <person name="Shagin D.A."/>
        </authorList>
    </citation>
    <scope>NUCLEOTIDE SEQUENCE [LARGE SCALE GENOMIC DNA]</scope>
    <source>
        <strain evidence="3">TOA</strain>
    </source>
</reference>
<evidence type="ECO:0000313" key="2">
    <source>
        <dbReference type="EMBL" id="AYN65320.1"/>
    </source>
</evidence>
<dbReference type="GO" id="GO:0019136">
    <property type="term" value="F:deoxynucleoside kinase activity"/>
    <property type="evidence" value="ECO:0007669"/>
    <property type="project" value="InterPro"/>
</dbReference>
<protein>
    <submittedName>
        <fullName evidence="2">Deoxynucleoside kinase</fullName>
    </submittedName>
</protein>
<dbReference type="GO" id="GO:0005524">
    <property type="term" value="F:ATP binding"/>
    <property type="evidence" value="ECO:0007669"/>
    <property type="project" value="InterPro"/>
</dbReference>
<dbReference type="InterPro" id="IPR050566">
    <property type="entry name" value="Deoxyribonucleoside_kinase"/>
</dbReference>
<dbReference type="Pfam" id="PF01712">
    <property type="entry name" value="dNK"/>
    <property type="match status" value="1"/>
</dbReference>
<dbReference type="OrthoDB" id="391791at2"/>
<feature type="domain" description="Deoxynucleoside kinase" evidence="1">
    <location>
        <begin position="3"/>
        <end position="206"/>
    </location>
</feature>
<sequence length="219" mass="26163">MIIGVSGMIAAGKSSLAEKLHRYFEGSLMLHEFEEDDEVFNTFLKWLYEGKPNLTIGFQSYIVENHSTKFNKIKEEFEKSKKDPIEDMIFLDRFSIEHYIFAKLILSKKGKRYLDAYDALFEKLISKDELPDFAIFLDINFETFKKRIFTRGRQSEVDNWDENYEYFRNLHENYFKIFKEIAQKFGLKYVVIDTNNLTEKEVFNKALDIIESEKEKCRK</sequence>
<dbReference type="Gene3D" id="3.40.50.300">
    <property type="entry name" value="P-loop containing nucleotide triphosphate hydrolases"/>
    <property type="match status" value="1"/>
</dbReference>
<dbReference type="InterPro" id="IPR002624">
    <property type="entry name" value="DCK/DGK"/>
</dbReference>
<dbReference type="PANTHER" id="PTHR10513:SF35">
    <property type="entry name" value="DEOXYADENOSINE KINASE"/>
    <property type="match status" value="1"/>
</dbReference>